<dbReference type="InterPro" id="IPR011726">
    <property type="entry name" value="KdpF"/>
</dbReference>
<comment type="caution">
    <text evidence="2">The sequence shown here is derived from an EMBL/GenBank/DDBJ whole genome shotgun (WGS) entry which is preliminary data.</text>
</comment>
<dbReference type="NCBIfam" id="TIGR02115">
    <property type="entry name" value="potass_kdpF"/>
    <property type="match status" value="1"/>
</dbReference>
<dbReference type="Pfam" id="PF09604">
    <property type="entry name" value="Potass_KdpF"/>
    <property type="match status" value="1"/>
</dbReference>
<dbReference type="EMBL" id="JAKVIN010000005">
    <property type="protein sequence ID" value="MCJ8150186.1"/>
    <property type="molecule type" value="Genomic_DNA"/>
</dbReference>
<keyword evidence="1" id="KW-0472">Membrane</keyword>
<evidence type="ECO:0000313" key="2">
    <source>
        <dbReference type="EMBL" id="MCJ8150186.1"/>
    </source>
</evidence>
<geneLocation type="plasmid" evidence="2">
    <name>unnamed</name>
</geneLocation>
<accession>A0ABT0CNJ2</accession>
<feature type="transmembrane region" description="Helical" evidence="1">
    <location>
        <begin position="6"/>
        <end position="28"/>
    </location>
</feature>
<dbReference type="Proteomes" id="UP001201844">
    <property type="component" value="Unassembled WGS sequence"/>
</dbReference>
<keyword evidence="2" id="KW-0614">Plasmid</keyword>
<protein>
    <submittedName>
        <fullName evidence="2">K(+)-transporting ATPase subunit F</fullName>
    </submittedName>
</protein>
<name>A0ABT0CNJ2_9HYPH</name>
<evidence type="ECO:0000313" key="3">
    <source>
        <dbReference type="Proteomes" id="UP001201844"/>
    </source>
</evidence>
<keyword evidence="1" id="KW-0812">Transmembrane</keyword>
<keyword evidence="3" id="KW-1185">Reference proteome</keyword>
<keyword evidence="1" id="KW-1133">Transmembrane helix</keyword>
<evidence type="ECO:0000256" key="1">
    <source>
        <dbReference type="SAM" id="Phobius"/>
    </source>
</evidence>
<reference evidence="2 3" key="1">
    <citation type="submission" date="2022-02" db="EMBL/GenBank/DDBJ databases">
        <title>Shinella B3.7 sp. nov., isolated from Sediment (Zhairuo Island).</title>
        <authorList>
            <person name="Chen G."/>
        </authorList>
    </citation>
    <scope>NUCLEOTIDE SEQUENCE [LARGE SCALE GENOMIC DNA]</scope>
    <source>
        <strain evidence="2 3">B3.7</strain>
        <plasmid evidence="2">unnamed</plasmid>
    </source>
</reference>
<proteinExistence type="predicted"/>
<organism evidence="2 3">
    <name type="scientific">Shinella sedimenti</name>
    <dbReference type="NCBI Taxonomy" id="2919913"/>
    <lineage>
        <taxon>Bacteria</taxon>
        <taxon>Pseudomonadati</taxon>
        <taxon>Pseudomonadota</taxon>
        <taxon>Alphaproteobacteria</taxon>
        <taxon>Hyphomicrobiales</taxon>
        <taxon>Rhizobiaceae</taxon>
        <taxon>Shinella</taxon>
    </lineage>
</organism>
<sequence>MRKTTMVEPLFGFLVAIGLGAYLVVTLLRPERF</sequence>
<gene>
    <name evidence="2" type="primary">kdpF</name>
    <name evidence="2" type="ORF">MKI86_13635</name>
</gene>
<dbReference type="RefSeq" id="WP_241601453.1">
    <property type="nucleotide sequence ID" value="NZ_JAKVIN010000005.1"/>
</dbReference>